<dbReference type="EMBL" id="GL377308">
    <property type="protein sequence ID" value="EFI95628.1"/>
    <property type="molecule type" value="Genomic_DNA"/>
</dbReference>
<dbReference type="Proteomes" id="UP000007431">
    <property type="component" value="Unassembled WGS sequence"/>
</dbReference>
<evidence type="ECO:0000313" key="2">
    <source>
        <dbReference type="EMBL" id="EFI95628.1"/>
    </source>
</evidence>
<dbReference type="KEGG" id="scm:SCHCO_02345748"/>
<dbReference type="HOGENOM" id="CLU_1918305_0_0_1"/>
<feature type="region of interest" description="Disordered" evidence="1">
    <location>
        <begin position="52"/>
        <end position="83"/>
    </location>
</feature>
<name>D8Q9C5_SCHCM</name>
<evidence type="ECO:0000313" key="3">
    <source>
        <dbReference type="Proteomes" id="UP000007431"/>
    </source>
</evidence>
<dbReference type="AlphaFoldDB" id="D8Q9C5"/>
<feature type="compositionally biased region" description="Polar residues" evidence="1">
    <location>
        <begin position="52"/>
        <end position="63"/>
    </location>
</feature>
<keyword evidence="3" id="KW-1185">Reference proteome</keyword>
<accession>D8Q9C5</accession>
<protein>
    <submittedName>
        <fullName evidence="2">Expressed protein</fullName>
    </submittedName>
</protein>
<dbReference type="InParanoid" id="D8Q9C5"/>
<dbReference type="RefSeq" id="XP_003030531.1">
    <property type="nucleotide sequence ID" value="XM_003030485.1"/>
</dbReference>
<dbReference type="OrthoDB" id="10398648at2759"/>
<dbReference type="VEuPathDB" id="FungiDB:SCHCODRAFT_02345748"/>
<evidence type="ECO:0000256" key="1">
    <source>
        <dbReference type="SAM" id="MobiDB-lite"/>
    </source>
</evidence>
<sequence length="132" mass="14508">MRSRALYAKWFDRRQVDPGAAGARPRAVNLGGGWADGVRRWSSSARTSTCKAFSARQASSSTRRFPEARQATPPATTLRPCAAPPVPASSLAAAERVVRGIRRRVVHRDTVVRSMCAARSQRRCGVERWSSE</sequence>
<organism evidence="3">
    <name type="scientific">Schizophyllum commune (strain H4-8 / FGSC 9210)</name>
    <name type="common">Split gill fungus</name>
    <dbReference type="NCBI Taxonomy" id="578458"/>
    <lineage>
        <taxon>Eukaryota</taxon>
        <taxon>Fungi</taxon>
        <taxon>Dikarya</taxon>
        <taxon>Basidiomycota</taxon>
        <taxon>Agaricomycotina</taxon>
        <taxon>Agaricomycetes</taxon>
        <taxon>Agaricomycetidae</taxon>
        <taxon>Agaricales</taxon>
        <taxon>Schizophyllaceae</taxon>
        <taxon>Schizophyllum</taxon>
    </lineage>
</organism>
<reference evidence="2 3" key="1">
    <citation type="journal article" date="2010" name="Nat. Biotechnol.">
        <title>Genome sequence of the model mushroom Schizophyllum commune.</title>
        <authorList>
            <person name="Ohm R.A."/>
            <person name="de Jong J.F."/>
            <person name="Lugones L.G."/>
            <person name="Aerts A."/>
            <person name="Kothe E."/>
            <person name="Stajich J.E."/>
            <person name="de Vries R.P."/>
            <person name="Record E."/>
            <person name="Levasseur A."/>
            <person name="Baker S.E."/>
            <person name="Bartholomew K.A."/>
            <person name="Coutinho P.M."/>
            <person name="Erdmann S."/>
            <person name="Fowler T.J."/>
            <person name="Gathman A.C."/>
            <person name="Lombard V."/>
            <person name="Henrissat B."/>
            <person name="Knabe N."/>
            <person name="Kuees U."/>
            <person name="Lilly W.W."/>
            <person name="Lindquist E."/>
            <person name="Lucas S."/>
            <person name="Magnuson J.K."/>
            <person name="Piumi F."/>
            <person name="Raudaskoski M."/>
            <person name="Salamov A."/>
            <person name="Schmutz J."/>
            <person name="Schwarze F.W.M.R."/>
            <person name="vanKuyk P.A."/>
            <person name="Horton J.S."/>
            <person name="Grigoriev I.V."/>
            <person name="Woesten H.A.B."/>
        </authorList>
    </citation>
    <scope>NUCLEOTIDE SEQUENCE [LARGE SCALE GENOMIC DNA]</scope>
    <source>
        <strain evidence="3">H4-8 / FGSC 9210</strain>
    </source>
</reference>
<proteinExistence type="predicted"/>
<gene>
    <name evidence="2" type="ORF">SCHCODRAFT_85536</name>
</gene>
<dbReference type="GeneID" id="9588097"/>